<dbReference type="InterPro" id="IPR027470">
    <property type="entry name" value="Cation_efflux_CTD"/>
</dbReference>
<dbReference type="PANTHER" id="PTHR11562:SF17">
    <property type="entry name" value="RE54080P-RELATED"/>
    <property type="match status" value="1"/>
</dbReference>
<keyword evidence="14" id="KW-1185">Reference proteome</keyword>
<dbReference type="STRING" id="375574.GCA_001418035_02544"/>
<dbReference type="OrthoDB" id="9809646at2"/>
<dbReference type="AlphaFoldDB" id="A0A0K6H6U8"/>
<dbReference type="Proteomes" id="UP000243535">
    <property type="component" value="Unassembled WGS sequence"/>
</dbReference>
<dbReference type="SUPFAM" id="SSF161111">
    <property type="entry name" value="Cation efflux protein transmembrane domain-like"/>
    <property type="match status" value="1"/>
</dbReference>
<evidence type="ECO:0000256" key="4">
    <source>
        <dbReference type="ARBA" id="ARBA00022692"/>
    </source>
</evidence>
<evidence type="ECO:0000256" key="3">
    <source>
        <dbReference type="ARBA" id="ARBA00022448"/>
    </source>
</evidence>
<evidence type="ECO:0000256" key="9">
    <source>
        <dbReference type="SAM" id="MobiDB-lite"/>
    </source>
</evidence>
<evidence type="ECO:0000259" key="11">
    <source>
        <dbReference type="Pfam" id="PF01545"/>
    </source>
</evidence>
<feature type="transmembrane region" description="Helical" evidence="10">
    <location>
        <begin position="48"/>
        <end position="72"/>
    </location>
</feature>
<keyword evidence="5" id="KW-0862">Zinc</keyword>
<sequence>MQGHFHLHDAGHHDHSHDDDHSANHSLVFRKGLPPEEARSASRKALRLALVLTLCFAGVEAVAGVMTGSLALLSDAGHMVTDSASLLLALLSAVFGNRPADARHSYGHGRTEVIAALVNSLIMLALILYIAVEAVARLLHPEPVNGAGVMVVAVLGLFVNVLAAWILSRGAHTLNSRAALLHVMGDLLGSVAAILAGAIIYATGWTAADPILSMGVCLLILRSTWHLLRQSLLVLMEGVPEHLDYYAIGRALAEVEGVVSVHDLHVWAMSSDHVALSAHLQVGTPEAWPRILAACQALLSRRFAIDHVTLQAEWPLARTADAAATVPVISPDQSA</sequence>
<dbReference type="Pfam" id="PF01545">
    <property type="entry name" value="Cation_efflux"/>
    <property type="match status" value="1"/>
</dbReference>
<name>A0A0K6H6U8_9NEIS</name>
<keyword evidence="7" id="KW-0406">Ion transport</keyword>
<evidence type="ECO:0000259" key="12">
    <source>
        <dbReference type="Pfam" id="PF16916"/>
    </source>
</evidence>
<organism evidence="13 14">
    <name type="scientific">Gulbenkiania indica</name>
    <dbReference type="NCBI Taxonomy" id="375574"/>
    <lineage>
        <taxon>Bacteria</taxon>
        <taxon>Pseudomonadati</taxon>
        <taxon>Pseudomonadota</taxon>
        <taxon>Betaproteobacteria</taxon>
        <taxon>Neisseriales</taxon>
        <taxon>Chromobacteriaceae</taxon>
        <taxon>Gulbenkiania</taxon>
    </lineage>
</organism>
<reference evidence="14" key="1">
    <citation type="submission" date="2015-08" db="EMBL/GenBank/DDBJ databases">
        <authorList>
            <person name="Varghese N."/>
        </authorList>
    </citation>
    <scope>NUCLEOTIDE SEQUENCE [LARGE SCALE GENOMIC DNA]</scope>
    <source>
        <strain evidence="14">DSM 17901</strain>
    </source>
</reference>
<evidence type="ECO:0000256" key="2">
    <source>
        <dbReference type="ARBA" id="ARBA00008873"/>
    </source>
</evidence>
<feature type="transmembrane region" description="Helical" evidence="10">
    <location>
        <begin position="179"/>
        <end position="204"/>
    </location>
</feature>
<dbReference type="EMBL" id="CYHA01000009">
    <property type="protein sequence ID" value="CUA86711.1"/>
    <property type="molecule type" value="Genomic_DNA"/>
</dbReference>
<evidence type="ECO:0000313" key="13">
    <source>
        <dbReference type="EMBL" id="CUA86711.1"/>
    </source>
</evidence>
<feature type="domain" description="Cation efflux protein cytoplasmic" evidence="12">
    <location>
        <begin position="240"/>
        <end position="313"/>
    </location>
</feature>
<keyword evidence="3" id="KW-0813">Transport</keyword>
<accession>A0A0K6H6U8</accession>
<evidence type="ECO:0000256" key="10">
    <source>
        <dbReference type="SAM" id="Phobius"/>
    </source>
</evidence>
<comment type="similarity">
    <text evidence="2">Belongs to the cation diffusion facilitator (CDF) transporter (TC 2.A.4) family. SLC30A subfamily.</text>
</comment>
<dbReference type="InterPro" id="IPR027469">
    <property type="entry name" value="Cation_efflux_TMD_sf"/>
</dbReference>
<feature type="domain" description="Cation efflux protein transmembrane" evidence="11">
    <location>
        <begin position="47"/>
        <end position="236"/>
    </location>
</feature>
<dbReference type="GO" id="GO:0005886">
    <property type="term" value="C:plasma membrane"/>
    <property type="evidence" value="ECO:0007669"/>
    <property type="project" value="TreeGrafter"/>
</dbReference>
<dbReference type="InterPro" id="IPR058533">
    <property type="entry name" value="Cation_efflux_TM"/>
</dbReference>
<keyword evidence="8 10" id="KW-0472">Membrane</keyword>
<feature type="transmembrane region" description="Helical" evidence="10">
    <location>
        <begin position="84"/>
        <end position="101"/>
    </location>
</feature>
<dbReference type="PANTHER" id="PTHR11562">
    <property type="entry name" value="CATION EFFLUX PROTEIN/ ZINC TRANSPORTER"/>
    <property type="match status" value="1"/>
</dbReference>
<keyword evidence="6 10" id="KW-1133">Transmembrane helix</keyword>
<dbReference type="NCBIfam" id="TIGR01297">
    <property type="entry name" value="CDF"/>
    <property type="match status" value="1"/>
</dbReference>
<keyword evidence="4 10" id="KW-0812">Transmembrane</keyword>
<evidence type="ECO:0000313" key="14">
    <source>
        <dbReference type="Proteomes" id="UP000243535"/>
    </source>
</evidence>
<dbReference type="GO" id="GO:0005385">
    <property type="term" value="F:zinc ion transmembrane transporter activity"/>
    <property type="evidence" value="ECO:0007669"/>
    <property type="project" value="TreeGrafter"/>
</dbReference>
<feature type="transmembrane region" description="Helical" evidence="10">
    <location>
        <begin position="113"/>
        <end position="132"/>
    </location>
</feature>
<dbReference type="InterPro" id="IPR002524">
    <property type="entry name" value="Cation_efflux"/>
</dbReference>
<dbReference type="Gene3D" id="1.20.1510.10">
    <property type="entry name" value="Cation efflux protein transmembrane domain"/>
    <property type="match status" value="1"/>
</dbReference>
<gene>
    <name evidence="13" type="ORF">Ga0061063_2772</name>
</gene>
<evidence type="ECO:0000256" key="7">
    <source>
        <dbReference type="ARBA" id="ARBA00023065"/>
    </source>
</evidence>
<evidence type="ECO:0000256" key="6">
    <source>
        <dbReference type="ARBA" id="ARBA00022989"/>
    </source>
</evidence>
<comment type="subcellular location">
    <subcellularLocation>
        <location evidence="1">Membrane</location>
        <topology evidence="1">Multi-pass membrane protein</topology>
    </subcellularLocation>
</comment>
<dbReference type="InterPro" id="IPR036837">
    <property type="entry name" value="Cation_efflux_CTD_sf"/>
</dbReference>
<dbReference type="InterPro" id="IPR050681">
    <property type="entry name" value="CDF/SLC30A"/>
</dbReference>
<dbReference type="Pfam" id="PF16916">
    <property type="entry name" value="ZT_dimer"/>
    <property type="match status" value="1"/>
</dbReference>
<evidence type="ECO:0000256" key="8">
    <source>
        <dbReference type="ARBA" id="ARBA00023136"/>
    </source>
</evidence>
<dbReference type="SUPFAM" id="SSF160240">
    <property type="entry name" value="Cation efflux protein cytoplasmic domain-like"/>
    <property type="match status" value="1"/>
</dbReference>
<proteinExistence type="inferred from homology"/>
<feature type="region of interest" description="Disordered" evidence="9">
    <location>
        <begin position="1"/>
        <end position="23"/>
    </location>
</feature>
<evidence type="ECO:0000256" key="1">
    <source>
        <dbReference type="ARBA" id="ARBA00004141"/>
    </source>
</evidence>
<dbReference type="RefSeq" id="WP_055434471.1">
    <property type="nucleotide sequence ID" value="NZ_CYHA01000009.1"/>
</dbReference>
<feature type="transmembrane region" description="Helical" evidence="10">
    <location>
        <begin position="144"/>
        <end position="167"/>
    </location>
</feature>
<protein>
    <submittedName>
        <fullName evidence="13">Cation diffusion facilitator family transporter</fullName>
    </submittedName>
</protein>
<keyword evidence="5" id="KW-0864">Zinc transport</keyword>
<evidence type="ECO:0000256" key="5">
    <source>
        <dbReference type="ARBA" id="ARBA00022906"/>
    </source>
</evidence>